<evidence type="ECO:0000256" key="3">
    <source>
        <dbReference type="SAM" id="SignalP"/>
    </source>
</evidence>
<dbReference type="AlphaFoldDB" id="A0A8J4VSX5"/>
<evidence type="ECO:0000256" key="2">
    <source>
        <dbReference type="SAM" id="Phobius"/>
    </source>
</evidence>
<keyword evidence="3" id="KW-0732">Signal</keyword>
<name>A0A8J4VSX5_9ROSI</name>
<dbReference type="PANTHER" id="PTHR34672">
    <property type="entry name" value="POLLEN-SPECIFIC ARABINOGALACTA PROTEIN BAN102"/>
    <property type="match status" value="1"/>
</dbReference>
<accession>A0A8J4VSX5</accession>
<gene>
    <name evidence="4" type="ORF">CMV_007025</name>
</gene>
<feature type="transmembrane region" description="Helical" evidence="2">
    <location>
        <begin position="91"/>
        <end position="113"/>
    </location>
</feature>
<keyword evidence="2" id="KW-1133">Transmembrane helix</keyword>
<comment type="caution">
    <text evidence="4">The sequence shown here is derived from an EMBL/GenBank/DDBJ whole genome shotgun (WGS) entry which is preliminary data.</text>
</comment>
<dbReference type="EMBL" id="JRKL02000679">
    <property type="protein sequence ID" value="KAF3969160.1"/>
    <property type="molecule type" value="Genomic_DNA"/>
</dbReference>
<feature type="signal peptide" evidence="3">
    <location>
        <begin position="1"/>
        <end position="22"/>
    </location>
</feature>
<keyword evidence="2" id="KW-0812">Transmembrane</keyword>
<protein>
    <submittedName>
        <fullName evidence="4">Uncharacterized protein</fullName>
    </submittedName>
</protein>
<feature type="region of interest" description="Disordered" evidence="1">
    <location>
        <begin position="28"/>
        <end position="47"/>
    </location>
</feature>
<dbReference type="PANTHER" id="PTHR34672:SF2">
    <property type="entry name" value="ARABINOGALACTAN PROTEIN 23"/>
    <property type="match status" value="1"/>
</dbReference>
<organism evidence="4 5">
    <name type="scientific">Castanea mollissima</name>
    <name type="common">Chinese chestnut</name>
    <dbReference type="NCBI Taxonomy" id="60419"/>
    <lineage>
        <taxon>Eukaryota</taxon>
        <taxon>Viridiplantae</taxon>
        <taxon>Streptophyta</taxon>
        <taxon>Embryophyta</taxon>
        <taxon>Tracheophyta</taxon>
        <taxon>Spermatophyta</taxon>
        <taxon>Magnoliopsida</taxon>
        <taxon>eudicotyledons</taxon>
        <taxon>Gunneridae</taxon>
        <taxon>Pentapetalae</taxon>
        <taxon>rosids</taxon>
        <taxon>fabids</taxon>
        <taxon>Fagales</taxon>
        <taxon>Fagaceae</taxon>
        <taxon>Castanea</taxon>
    </lineage>
</organism>
<proteinExistence type="predicted"/>
<evidence type="ECO:0000313" key="5">
    <source>
        <dbReference type="Proteomes" id="UP000737018"/>
    </source>
</evidence>
<reference evidence="4" key="1">
    <citation type="submission" date="2020-03" db="EMBL/GenBank/DDBJ databases">
        <title>Castanea mollissima Vanexum genome sequencing.</title>
        <authorList>
            <person name="Staton M."/>
        </authorList>
    </citation>
    <scope>NUCLEOTIDE SEQUENCE</scope>
    <source>
        <tissue evidence="4">Leaf</tissue>
    </source>
</reference>
<keyword evidence="2" id="KW-0472">Membrane</keyword>
<dbReference type="Proteomes" id="UP000737018">
    <property type="component" value="Unassembled WGS sequence"/>
</dbReference>
<dbReference type="InterPro" id="IPR044702">
    <property type="entry name" value="AGP23/40"/>
</dbReference>
<sequence>MEMVKILCAVLFFVASMSAVLAHEGHHHHHHHHYSPTPAPAPAPGPSSGASATFPVVAIWLSAMVCSQLMRACAYEEEIAPSPAMDDGSAFAFSASIVAVGCSLLCYVVSVCIH</sequence>
<feature type="chain" id="PRO_5035284541" evidence="3">
    <location>
        <begin position="23"/>
        <end position="114"/>
    </location>
</feature>
<evidence type="ECO:0000313" key="4">
    <source>
        <dbReference type="EMBL" id="KAF3969160.1"/>
    </source>
</evidence>
<keyword evidence="5" id="KW-1185">Reference proteome</keyword>
<evidence type="ECO:0000256" key="1">
    <source>
        <dbReference type="SAM" id="MobiDB-lite"/>
    </source>
</evidence>